<dbReference type="RefSeq" id="WP_184150565.1">
    <property type="nucleotide sequence ID" value="NZ_JACHKA010000001.1"/>
</dbReference>
<keyword evidence="1" id="KW-0812">Transmembrane</keyword>
<organism evidence="2 3">
    <name type="scientific">Sphingobium lignivorans</name>
    <dbReference type="NCBI Taxonomy" id="2735886"/>
    <lineage>
        <taxon>Bacteria</taxon>
        <taxon>Pseudomonadati</taxon>
        <taxon>Pseudomonadota</taxon>
        <taxon>Alphaproteobacteria</taxon>
        <taxon>Sphingomonadales</taxon>
        <taxon>Sphingomonadaceae</taxon>
        <taxon>Sphingobium</taxon>
    </lineage>
</organism>
<gene>
    <name evidence="2" type="ORF">HNP60_000857</name>
</gene>
<sequence length="102" mass="11350">MVAHIPLVLFVQFAAWLLGKVVGIPDAAALWLGCFAACAVCIVREVTQREYQWIEASDEGKRRNMPVLVGLKVWEWNRHARYETAVACTVAFLVALLVTAAH</sequence>
<feature type="transmembrane region" description="Helical" evidence="1">
    <location>
        <begin position="84"/>
        <end position="101"/>
    </location>
</feature>
<keyword evidence="1" id="KW-1133">Transmembrane helix</keyword>
<reference evidence="2 3" key="1">
    <citation type="submission" date="2020-08" db="EMBL/GenBank/DDBJ databases">
        <title>Exploring microbial biodiversity for novel pathways involved in the catabolism of aromatic compounds derived from lignin.</title>
        <authorList>
            <person name="Elkins J."/>
        </authorList>
    </citation>
    <scope>NUCLEOTIDE SEQUENCE [LARGE SCALE GENOMIC DNA]</scope>
    <source>
        <strain evidence="2 3">B1D3A</strain>
    </source>
</reference>
<name>A0ABR6NC79_9SPHN</name>
<dbReference type="Proteomes" id="UP001138540">
    <property type="component" value="Unassembled WGS sequence"/>
</dbReference>
<accession>A0ABR6NC79</accession>
<evidence type="ECO:0000313" key="3">
    <source>
        <dbReference type="Proteomes" id="UP001138540"/>
    </source>
</evidence>
<dbReference type="EMBL" id="JACHKA010000001">
    <property type="protein sequence ID" value="MBB5984883.1"/>
    <property type="molecule type" value="Genomic_DNA"/>
</dbReference>
<evidence type="ECO:0000256" key="1">
    <source>
        <dbReference type="SAM" id="Phobius"/>
    </source>
</evidence>
<evidence type="ECO:0000313" key="2">
    <source>
        <dbReference type="EMBL" id="MBB5984883.1"/>
    </source>
</evidence>
<keyword evidence="1" id="KW-0472">Membrane</keyword>
<keyword evidence="3" id="KW-1185">Reference proteome</keyword>
<proteinExistence type="predicted"/>
<comment type="caution">
    <text evidence="2">The sequence shown here is derived from an EMBL/GenBank/DDBJ whole genome shotgun (WGS) entry which is preliminary data.</text>
</comment>
<protein>
    <recommendedName>
        <fullName evidence="4">DUF1772 domain-containing protein</fullName>
    </recommendedName>
</protein>
<evidence type="ECO:0008006" key="4">
    <source>
        <dbReference type="Google" id="ProtNLM"/>
    </source>
</evidence>